<dbReference type="EMBL" id="ASWA01000002">
    <property type="protein sequence ID" value="EOT69740.1"/>
    <property type="molecule type" value="Genomic_DNA"/>
</dbReference>
<organism evidence="1 3">
    <name type="scientific">Enterococcus malodoratus ATCC 43197</name>
    <dbReference type="NCBI Taxonomy" id="1158601"/>
    <lineage>
        <taxon>Bacteria</taxon>
        <taxon>Bacillati</taxon>
        <taxon>Bacillota</taxon>
        <taxon>Bacilli</taxon>
        <taxon>Lactobacillales</taxon>
        <taxon>Enterococcaceae</taxon>
        <taxon>Enterococcus</taxon>
    </lineage>
</organism>
<protein>
    <submittedName>
        <fullName evidence="1">Uncharacterized protein</fullName>
    </submittedName>
</protein>
<accession>R2QIT4</accession>
<dbReference type="PATRIC" id="fig|1158601.3.peg.4486"/>
<reference evidence="2 4" key="2">
    <citation type="submission" date="2013-03" db="EMBL/GenBank/DDBJ databases">
        <title>The Genome Sequence of Enterococcus malodoratus ATCC_43197 (PacBio/Illumina hybrid assembly).</title>
        <authorList>
            <consortium name="The Broad Institute Genomics Platform"/>
            <consortium name="The Broad Institute Genome Sequencing Center for Infectious Disease"/>
            <person name="Earl A."/>
            <person name="Russ C."/>
            <person name="Gilmore M."/>
            <person name="Surin D."/>
            <person name="Walker B."/>
            <person name="Young S."/>
            <person name="Zeng Q."/>
            <person name="Gargeya S."/>
            <person name="Fitzgerald M."/>
            <person name="Haas B."/>
            <person name="Abouelleil A."/>
            <person name="Allen A.W."/>
            <person name="Alvarado L."/>
            <person name="Arachchi H.M."/>
            <person name="Berlin A.M."/>
            <person name="Chapman S.B."/>
            <person name="Gainer-Dewar J."/>
            <person name="Goldberg J."/>
            <person name="Griggs A."/>
            <person name="Gujja S."/>
            <person name="Hansen M."/>
            <person name="Howarth C."/>
            <person name="Imamovic A."/>
            <person name="Ireland A."/>
            <person name="Larimer J."/>
            <person name="McCowan C."/>
            <person name="Murphy C."/>
            <person name="Pearson M."/>
            <person name="Poon T.W."/>
            <person name="Priest M."/>
            <person name="Roberts A."/>
            <person name="Saif S."/>
            <person name="Shea T."/>
            <person name="Sisk P."/>
            <person name="Sykes S."/>
            <person name="Wortman J."/>
            <person name="Nusbaum C."/>
            <person name="Birren B."/>
        </authorList>
    </citation>
    <scope>NUCLEOTIDE SEQUENCE [LARGE SCALE GENOMIC DNA]</scope>
    <source>
        <strain evidence="2 4">ATCC 43197</strain>
    </source>
</reference>
<dbReference type="OrthoDB" id="2194814at2"/>
<evidence type="ECO:0000313" key="3">
    <source>
        <dbReference type="Proteomes" id="UP000013783"/>
    </source>
</evidence>
<dbReference type="EMBL" id="AJAK01000032">
    <property type="protein sequence ID" value="EOH71570.1"/>
    <property type="molecule type" value="Genomic_DNA"/>
</dbReference>
<evidence type="ECO:0000313" key="4">
    <source>
        <dbReference type="Proteomes" id="UP000014148"/>
    </source>
</evidence>
<dbReference type="AlphaFoldDB" id="R2QIT4"/>
<keyword evidence="4" id="KW-1185">Reference proteome</keyword>
<comment type="caution">
    <text evidence="1">The sequence shown here is derived from an EMBL/GenBank/DDBJ whole genome shotgun (WGS) entry which is preliminary data.</text>
</comment>
<name>R2QIT4_9ENTE</name>
<gene>
    <name evidence="2" type="ORF">I585_01207</name>
    <name evidence="1" type="ORF">UAI_04526</name>
</gene>
<sequence>MEEYGLSKRQIFTLKRRSLEKRINKYYQQTNDGEGTIELLITLQVRDELCDLDFSFMLSQLVKRIFTRTRSTAALRRYYVYFAEYFDKKEWRLLLVKLFPAKTFIAEKLEQLYTQYIKAPLARLAGS</sequence>
<dbReference type="GeneID" id="79786978"/>
<proteinExistence type="predicted"/>
<dbReference type="Proteomes" id="UP000014148">
    <property type="component" value="Unassembled WGS sequence"/>
</dbReference>
<dbReference type="RefSeq" id="WP_010743290.1">
    <property type="nucleotide sequence ID" value="NZ_KB946253.1"/>
</dbReference>
<reference evidence="1 3" key="1">
    <citation type="submission" date="2013-02" db="EMBL/GenBank/DDBJ databases">
        <title>The Genome Sequence of Enterococcus malodoratus ATCC_43197.</title>
        <authorList>
            <consortium name="The Broad Institute Genome Sequencing Platform"/>
            <consortium name="The Broad Institute Genome Sequencing Center for Infectious Disease"/>
            <person name="Earl A.M."/>
            <person name="Gilmore M.S."/>
            <person name="Lebreton F."/>
            <person name="Walker B."/>
            <person name="Young S.K."/>
            <person name="Zeng Q."/>
            <person name="Gargeya S."/>
            <person name="Fitzgerald M."/>
            <person name="Haas B."/>
            <person name="Abouelleil A."/>
            <person name="Alvarado L."/>
            <person name="Arachchi H.M."/>
            <person name="Berlin A.M."/>
            <person name="Chapman S.B."/>
            <person name="Dewar J."/>
            <person name="Goldberg J."/>
            <person name="Griggs A."/>
            <person name="Gujja S."/>
            <person name="Hansen M."/>
            <person name="Howarth C."/>
            <person name="Imamovic A."/>
            <person name="Larimer J."/>
            <person name="McCowan C."/>
            <person name="Murphy C."/>
            <person name="Neiman D."/>
            <person name="Pearson M."/>
            <person name="Priest M."/>
            <person name="Roberts A."/>
            <person name="Saif S."/>
            <person name="Shea T."/>
            <person name="Sisk P."/>
            <person name="Sykes S."/>
            <person name="Wortman J."/>
            <person name="Nusbaum C."/>
            <person name="Birren B."/>
        </authorList>
    </citation>
    <scope>NUCLEOTIDE SEQUENCE [LARGE SCALE GENOMIC DNA]</scope>
    <source>
        <strain evidence="1 3">ATCC 43197</strain>
    </source>
</reference>
<dbReference type="Proteomes" id="UP000013783">
    <property type="component" value="Unassembled WGS sequence"/>
</dbReference>
<evidence type="ECO:0000313" key="2">
    <source>
        <dbReference type="EMBL" id="EOT69740.1"/>
    </source>
</evidence>
<evidence type="ECO:0000313" key="1">
    <source>
        <dbReference type="EMBL" id="EOH71570.1"/>
    </source>
</evidence>